<protein>
    <submittedName>
        <fullName evidence="1">Uncharacterized protein</fullName>
    </submittedName>
</protein>
<reference evidence="1" key="2">
    <citation type="submission" date="2021-10" db="EMBL/GenBank/DDBJ databases">
        <authorList>
            <person name="Piombo E."/>
        </authorList>
    </citation>
    <scope>NUCLEOTIDE SEQUENCE</scope>
</reference>
<dbReference type="Proteomes" id="UP000836387">
    <property type="component" value="Unassembled WGS sequence"/>
</dbReference>
<keyword evidence="2" id="KW-1185">Reference proteome</keyword>
<comment type="caution">
    <text evidence="1">The sequence shown here is derived from an EMBL/GenBank/DDBJ whole genome shotgun (WGS) entry which is preliminary data.</text>
</comment>
<evidence type="ECO:0000313" key="2">
    <source>
        <dbReference type="Proteomes" id="UP000836387"/>
    </source>
</evidence>
<sequence length="143" mass="16058">MTSQEPPHTPPPDSSLYRLCKKAAVPSLKDAAKSFMEPDVGAPTEEADATASLMDSDAERVSHGGRDIATRTREDSDRFDGLRNELSPSPEYRERLYVSKEEFTLAELKVAMKPFIGGDVEILNAEYRLSAIERFRMQEFLEC</sequence>
<proteinExistence type="predicted"/>
<name>A0ACA9TXP4_BIOOC</name>
<reference evidence="1" key="1">
    <citation type="submission" date="2020-04" db="EMBL/GenBank/DDBJ databases">
        <authorList>
            <person name="Broberg M."/>
        </authorList>
    </citation>
    <scope>NUCLEOTIDE SEQUENCE</scope>
</reference>
<gene>
    <name evidence="1" type="ORF">CRV2_00012081</name>
</gene>
<organism evidence="1 2">
    <name type="scientific">Clonostachys rosea f. rosea IK726</name>
    <dbReference type="NCBI Taxonomy" id="1349383"/>
    <lineage>
        <taxon>Eukaryota</taxon>
        <taxon>Fungi</taxon>
        <taxon>Dikarya</taxon>
        <taxon>Ascomycota</taxon>
        <taxon>Pezizomycotina</taxon>
        <taxon>Sordariomycetes</taxon>
        <taxon>Hypocreomycetidae</taxon>
        <taxon>Hypocreales</taxon>
        <taxon>Bionectriaceae</taxon>
        <taxon>Clonostachys</taxon>
    </lineage>
</organism>
<accession>A0ACA9TXP4</accession>
<evidence type="ECO:0000313" key="1">
    <source>
        <dbReference type="EMBL" id="CAG9945347.1"/>
    </source>
</evidence>
<dbReference type="EMBL" id="CADEHS020000009">
    <property type="protein sequence ID" value="CAG9945347.1"/>
    <property type="molecule type" value="Genomic_DNA"/>
</dbReference>